<evidence type="ECO:0000256" key="10">
    <source>
        <dbReference type="ARBA" id="ARBA00023136"/>
    </source>
</evidence>
<evidence type="ECO:0000313" key="12">
    <source>
        <dbReference type="EMBL" id="WRL65910.1"/>
    </source>
</evidence>
<dbReference type="SUPFAM" id="SSF55874">
    <property type="entry name" value="ATPase domain of HSP90 chaperone/DNA topoisomerase II/histidine kinase"/>
    <property type="match status" value="1"/>
</dbReference>
<dbReference type="PANTHER" id="PTHR45436:SF15">
    <property type="entry name" value="SENSOR HISTIDINE KINASE CUSS"/>
    <property type="match status" value="1"/>
</dbReference>
<evidence type="ECO:0000256" key="8">
    <source>
        <dbReference type="ARBA" id="ARBA00022989"/>
    </source>
</evidence>
<evidence type="ECO:0000256" key="3">
    <source>
        <dbReference type="ARBA" id="ARBA00012438"/>
    </source>
</evidence>
<evidence type="ECO:0000256" key="6">
    <source>
        <dbReference type="ARBA" id="ARBA00022692"/>
    </source>
</evidence>
<keyword evidence="13" id="KW-1185">Reference proteome</keyword>
<dbReference type="EC" id="2.7.13.3" evidence="3"/>
<dbReference type="GO" id="GO:0005524">
    <property type="term" value="F:ATP binding"/>
    <property type="evidence" value="ECO:0007669"/>
    <property type="project" value="UniProtKB-KW"/>
</dbReference>
<comment type="catalytic activity">
    <reaction evidence="1">
        <text>ATP + protein L-histidine = ADP + protein N-phospho-L-histidine.</text>
        <dbReference type="EC" id="2.7.13.3"/>
    </reaction>
</comment>
<dbReference type="RefSeq" id="WP_324277227.1">
    <property type="nucleotide sequence ID" value="NZ_CP141261.1"/>
</dbReference>
<evidence type="ECO:0000256" key="7">
    <source>
        <dbReference type="ARBA" id="ARBA00022777"/>
    </source>
</evidence>
<gene>
    <name evidence="12" type="ORF">U6N30_10360</name>
</gene>
<keyword evidence="12" id="KW-0067">ATP-binding</keyword>
<keyword evidence="9" id="KW-0902">Two-component regulatory system</keyword>
<keyword evidence="7" id="KW-0418">Kinase</keyword>
<dbReference type="PROSITE" id="PS50109">
    <property type="entry name" value="HIS_KIN"/>
    <property type="match status" value="1"/>
</dbReference>
<keyword evidence="4" id="KW-0597">Phosphoprotein</keyword>
<dbReference type="InterPro" id="IPR036890">
    <property type="entry name" value="HATPase_C_sf"/>
</dbReference>
<evidence type="ECO:0000313" key="13">
    <source>
        <dbReference type="Proteomes" id="UP001324287"/>
    </source>
</evidence>
<evidence type="ECO:0000256" key="1">
    <source>
        <dbReference type="ARBA" id="ARBA00000085"/>
    </source>
</evidence>
<dbReference type="Gene3D" id="3.30.565.10">
    <property type="entry name" value="Histidine kinase-like ATPase, C-terminal domain"/>
    <property type="match status" value="1"/>
</dbReference>
<dbReference type="PRINTS" id="PR00344">
    <property type="entry name" value="BCTRLSENSOR"/>
</dbReference>
<keyword evidence="5" id="KW-0808">Transferase</keyword>
<protein>
    <recommendedName>
        <fullName evidence="3">histidine kinase</fullName>
        <ecNumber evidence="3">2.7.13.3</ecNumber>
    </recommendedName>
</protein>
<dbReference type="Pfam" id="PF02518">
    <property type="entry name" value="HATPase_c"/>
    <property type="match status" value="1"/>
</dbReference>
<evidence type="ECO:0000256" key="9">
    <source>
        <dbReference type="ARBA" id="ARBA00023012"/>
    </source>
</evidence>
<reference evidence="12 13" key="1">
    <citation type="submission" date="2023-12" db="EMBL/GenBank/DDBJ databases">
        <title>Blastococcus brunescens sp. nov., an actonobacterium isolated from sandstone collected in sahara desert.</title>
        <authorList>
            <person name="Gtari M."/>
            <person name="Ghodhbane F."/>
        </authorList>
    </citation>
    <scope>NUCLEOTIDE SEQUENCE [LARGE SCALE GENOMIC DNA]</scope>
    <source>
        <strain evidence="12 13">BMG 8361</strain>
    </source>
</reference>
<dbReference type="EMBL" id="CP141261">
    <property type="protein sequence ID" value="WRL65910.1"/>
    <property type="molecule type" value="Genomic_DNA"/>
</dbReference>
<keyword evidence="10" id="KW-0472">Membrane</keyword>
<dbReference type="InterPro" id="IPR004358">
    <property type="entry name" value="Sig_transdc_His_kin-like_C"/>
</dbReference>
<evidence type="ECO:0000256" key="4">
    <source>
        <dbReference type="ARBA" id="ARBA00022553"/>
    </source>
</evidence>
<feature type="domain" description="Histidine kinase" evidence="11">
    <location>
        <begin position="1"/>
        <end position="69"/>
    </location>
</feature>
<organism evidence="12 13">
    <name type="scientific">Blastococcus brunescens</name>
    <dbReference type="NCBI Taxonomy" id="1564165"/>
    <lineage>
        <taxon>Bacteria</taxon>
        <taxon>Bacillati</taxon>
        <taxon>Actinomycetota</taxon>
        <taxon>Actinomycetes</taxon>
        <taxon>Geodermatophilales</taxon>
        <taxon>Geodermatophilaceae</taxon>
        <taxon>Blastococcus</taxon>
    </lineage>
</organism>
<dbReference type="InterPro" id="IPR050428">
    <property type="entry name" value="TCS_sensor_his_kinase"/>
</dbReference>
<dbReference type="InterPro" id="IPR003594">
    <property type="entry name" value="HATPase_dom"/>
</dbReference>
<accession>A0ABZ1B518</accession>
<name>A0ABZ1B518_9ACTN</name>
<dbReference type="PANTHER" id="PTHR45436">
    <property type="entry name" value="SENSOR HISTIDINE KINASE YKOH"/>
    <property type="match status" value="1"/>
</dbReference>
<keyword evidence="6" id="KW-0812">Transmembrane</keyword>
<evidence type="ECO:0000259" key="11">
    <source>
        <dbReference type="PROSITE" id="PS50109"/>
    </source>
</evidence>
<proteinExistence type="predicted"/>
<comment type="subcellular location">
    <subcellularLocation>
        <location evidence="2">Membrane</location>
        <topology evidence="2">Multi-pass membrane protein</topology>
    </subcellularLocation>
</comment>
<sequence length="69" mass="6974">MSDTGPGVPPERLDTLFDRFSRVDDARHTPGGAGLGLAIVSAVATAHSGSVTADNRAEGGLRVELTLGG</sequence>
<evidence type="ECO:0000256" key="2">
    <source>
        <dbReference type="ARBA" id="ARBA00004141"/>
    </source>
</evidence>
<dbReference type="InterPro" id="IPR005467">
    <property type="entry name" value="His_kinase_dom"/>
</dbReference>
<keyword evidence="8" id="KW-1133">Transmembrane helix</keyword>
<dbReference type="Proteomes" id="UP001324287">
    <property type="component" value="Chromosome"/>
</dbReference>
<evidence type="ECO:0000256" key="5">
    <source>
        <dbReference type="ARBA" id="ARBA00022679"/>
    </source>
</evidence>
<keyword evidence="12" id="KW-0547">Nucleotide-binding</keyword>